<feature type="region of interest" description="Disordered" evidence="1">
    <location>
        <begin position="1"/>
        <end position="51"/>
    </location>
</feature>
<accession>M7C0U6</accession>
<keyword evidence="3" id="KW-1185">Reference proteome</keyword>
<evidence type="ECO:0000313" key="3">
    <source>
        <dbReference type="Proteomes" id="UP000031443"/>
    </source>
</evidence>
<name>M7C0U6_CHEMY</name>
<feature type="compositionally biased region" description="Basic and acidic residues" evidence="1">
    <location>
        <begin position="11"/>
        <end position="44"/>
    </location>
</feature>
<reference evidence="3" key="1">
    <citation type="journal article" date="2013" name="Nat. Genet.">
        <title>The draft genomes of soft-shell turtle and green sea turtle yield insights into the development and evolution of the turtle-specific body plan.</title>
        <authorList>
            <person name="Wang Z."/>
            <person name="Pascual-Anaya J."/>
            <person name="Zadissa A."/>
            <person name="Li W."/>
            <person name="Niimura Y."/>
            <person name="Huang Z."/>
            <person name="Li C."/>
            <person name="White S."/>
            <person name="Xiong Z."/>
            <person name="Fang D."/>
            <person name="Wang B."/>
            <person name="Ming Y."/>
            <person name="Chen Y."/>
            <person name="Zheng Y."/>
            <person name="Kuraku S."/>
            <person name="Pignatelli M."/>
            <person name="Herrero J."/>
            <person name="Beal K."/>
            <person name="Nozawa M."/>
            <person name="Li Q."/>
            <person name="Wang J."/>
            <person name="Zhang H."/>
            <person name="Yu L."/>
            <person name="Shigenobu S."/>
            <person name="Wang J."/>
            <person name="Liu J."/>
            <person name="Flicek P."/>
            <person name="Searle S."/>
            <person name="Wang J."/>
            <person name="Kuratani S."/>
            <person name="Yin Y."/>
            <person name="Aken B."/>
            <person name="Zhang G."/>
            <person name="Irie N."/>
        </authorList>
    </citation>
    <scope>NUCLEOTIDE SEQUENCE [LARGE SCALE GENOMIC DNA]</scope>
</reference>
<feature type="compositionally biased region" description="Basic residues" evidence="1">
    <location>
        <begin position="1"/>
        <end position="10"/>
    </location>
</feature>
<organism evidence="2 3">
    <name type="scientific">Chelonia mydas</name>
    <name type="common">Green sea-turtle</name>
    <name type="synonym">Chelonia agassizi</name>
    <dbReference type="NCBI Taxonomy" id="8469"/>
    <lineage>
        <taxon>Eukaryota</taxon>
        <taxon>Metazoa</taxon>
        <taxon>Chordata</taxon>
        <taxon>Craniata</taxon>
        <taxon>Vertebrata</taxon>
        <taxon>Euteleostomi</taxon>
        <taxon>Archelosauria</taxon>
        <taxon>Testudinata</taxon>
        <taxon>Testudines</taxon>
        <taxon>Cryptodira</taxon>
        <taxon>Durocryptodira</taxon>
        <taxon>Americhelydia</taxon>
        <taxon>Chelonioidea</taxon>
        <taxon>Cheloniidae</taxon>
        <taxon>Chelonia</taxon>
    </lineage>
</organism>
<protein>
    <submittedName>
        <fullName evidence="2">Uncharacterized protein</fullName>
    </submittedName>
</protein>
<gene>
    <name evidence="2" type="ORF">UY3_04741</name>
</gene>
<proteinExistence type="predicted"/>
<dbReference type="AlphaFoldDB" id="M7C0U6"/>
<sequence>MHRIRKRPRRPKEDFLREVMMRSPAKKQELKEWRDSEKRDRKENAACQNKAKEQILNVMERQVDTLQALLQTEQLHARPPLQLLSQNFPMCPPTPSYQPPGSFVQ</sequence>
<evidence type="ECO:0000313" key="2">
    <source>
        <dbReference type="EMBL" id="EMP37983.1"/>
    </source>
</evidence>
<evidence type="ECO:0000256" key="1">
    <source>
        <dbReference type="SAM" id="MobiDB-lite"/>
    </source>
</evidence>
<dbReference type="EMBL" id="KB520915">
    <property type="protein sequence ID" value="EMP37983.1"/>
    <property type="molecule type" value="Genomic_DNA"/>
</dbReference>
<dbReference type="Proteomes" id="UP000031443">
    <property type="component" value="Unassembled WGS sequence"/>
</dbReference>